<evidence type="ECO:0000256" key="3">
    <source>
        <dbReference type="ARBA" id="ARBA00023157"/>
    </source>
</evidence>
<gene>
    <name evidence="5" type="ORF">TPAB3V08_LOCUS9001</name>
</gene>
<evidence type="ECO:0000259" key="4">
    <source>
        <dbReference type="Pfam" id="PF25023"/>
    </source>
</evidence>
<organism evidence="5 6">
    <name type="scientific">Timema podura</name>
    <name type="common">Walking stick</name>
    <dbReference type="NCBI Taxonomy" id="61482"/>
    <lineage>
        <taxon>Eukaryota</taxon>
        <taxon>Metazoa</taxon>
        <taxon>Ecdysozoa</taxon>
        <taxon>Arthropoda</taxon>
        <taxon>Hexapoda</taxon>
        <taxon>Insecta</taxon>
        <taxon>Pterygota</taxon>
        <taxon>Neoptera</taxon>
        <taxon>Polyneoptera</taxon>
        <taxon>Phasmatodea</taxon>
        <taxon>Timematodea</taxon>
        <taxon>Timematoidea</taxon>
        <taxon>Timematidae</taxon>
        <taxon>Timema</taxon>
    </lineage>
</organism>
<dbReference type="EMBL" id="CAJPIN010018373">
    <property type="protein sequence ID" value="CAG2062048.1"/>
    <property type="molecule type" value="Genomic_DNA"/>
</dbReference>
<accession>A0ABN7P2D6</accession>
<evidence type="ECO:0000256" key="2">
    <source>
        <dbReference type="ARBA" id="ARBA00022737"/>
    </source>
</evidence>
<dbReference type="Proteomes" id="UP001153148">
    <property type="component" value="Unassembled WGS sequence"/>
</dbReference>
<keyword evidence="2" id="KW-0677">Repeat</keyword>
<comment type="caution">
    <text evidence="5">The sequence shown here is derived from an EMBL/GenBank/DDBJ whole genome shotgun (WGS) entry which is preliminary data.</text>
</comment>
<keyword evidence="1" id="KW-0245">EGF-like domain</keyword>
<protein>
    <recommendedName>
        <fullName evidence="4">Teneurin-like YD-shell domain-containing protein</fullName>
    </recommendedName>
</protein>
<feature type="domain" description="Teneurin-like YD-shell" evidence="4">
    <location>
        <begin position="220"/>
        <end position="337"/>
    </location>
</feature>
<dbReference type="InterPro" id="IPR006530">
    <property type="entry name" value="YD"/>
</dbReference>
<feature type="domain" description="Teneurin-like YD-shell" evidence="4">
    <location>
        <begin position="2"/>
        <end position="173"/>
    </location>
</feature>
<evidence type="ECO:0000313" key="5">
    <source>
        <dbReference type="EMBL" id="CAG2062048.1"/>
    </source>
</evidence>
<evidence type="ECO:0000256" key="1">
    <source>
        <dbReference type="ARBA" id="ARBA00022536"/>
    </source>
</evidence>
<reference evidence="5" key="1">
    <citation type="submission" date="2021-03" db="EMBL/GenBank/DDBJ databases">
        <authorList>
            <person name="Tran Van P."/>
        </authorList>
    </citation>
    <scope>NUCLEOTIDE SEQUENCE</scope>
</reference>
<dbReference type="PANTHER" id="PTHR11219:SF69">
    <property type="entry name" value="TENEURIN-A"/>
    <property type="match status" value="1"/>
</dbReference>
<dbReference type="PANTHER" id="PTHR11219">
    <property type="entry name" value="TENEURIN AND N-ACETYLGLUCOSAMINE-1-PHOSPHODIESTER ALPHA-N-ACETYLGLUCOSAMINIDASE"/>
    <property type="match status" value="1"/>
</dbReference>
<evidence type="ECO:0000313" key="6">
    <source>
        <dbReference type="Proteomes" id="UP001153148"/>
    </source>
</evidence>
<keyword evidence="3" id="KW-1015">Disulfide bond</keyword>
<dbReference type="Gene3D" id="2.180.10.10">
    <property type="entry name" value="RHS repeat-associated core"/>
    <property type="match status" value="1"/>
</dbReference>
<name>A0ABN7P2D6_TIMPD</name>
<sequence>MEVFRMEFTHDSRSRISQTRTYTRNVGVNTYTNVKNYTWDSDGQLSGVEAQEPWGFRYDDNGNMLSLTYRGNTIPMEYNVMDRIVKFGEGLYRYDNRGLVVQNAREERFHYNAKGLLVRATKRGRFDVRYYYDHLDRLATRKDNYGNVTQFFYTNHQRPNEVSRIYSRRDSGVSSGKCCVTGQLDIQSQVSWCEVREMLCYRSARYTAPGMASSCPWCNDDRGHLIFAQVYRHKYYVATDQCGTPIMVFNQYGEGIREIMRSPYGHIVYDSNPYLYLPVDFCGGLLDKVTSLVHMPNGKVYDPLIGQWMSPMWEGVLDRVANPTHLHLYRFNGNDPINVRRNPQHLT</sequence>
<proteinExistence type="predicted"/>
<dbReference type="InterPro" id="IPR056823">
    <property type="entry name" value="TEN-like_YD-shell"/>
</dbReference>
<keyword evidence="6" id="KW-1185">Reference proteome</keyword>
<feature type="non-terminal residue" evidence="5">
    <location>
        <position position="347"/>
    </location>
</feature>
<dbReference type="InterPro" id="IPR051216">
    <property type="entry name" value="Teneurin"/>
</dbReference>
<dbReference type="Pfam" id="PF25023">
    <property type="entry name" value="TEN_YD-shell"/>
    <property type="match status" value="2"/>
</dbReference>
<dbReference type="NCBIfam" id="TIGR01643">
    <property type="entry name" value="YD_repeat_2x"/>
    <property type="match status" value="1"/>
</dbReference>